<sequence>MIAQELIRRIIRGSPFHSLGVGWRYAYPTYGSRHGELKIPMPGVGSRLTRPAFGDLSILLKIPAIKRGFLALTRRVK</sequence>
<evidence type="ECO:0000313" key="1">
    <source>
        <dbReference type="EMBL" id="RRF05610.1"/>
    </source>
</evidence>
<gene>
    <name evidence="1" type="ORF">EAO17_05035</name>
</gene>
<comment type="caution">
    <text evidence="1">The sequence shown here is derived from an EMBL/GenBank/DDBJ whole genome shotgun (WGS) entry which is preliminary data.</text>
</comment>
<protein>
    <submittedName>
        <fullName evidence="1">Uncharacterized protein</fullName>
    </submittedName>
</protein>
<name>A0ABD7J9R9_KLEPN</name>
<proteinExistence type="predicted"/>
<dbReference type="Proteomes" id="UP000275975">
    <property type="component" value="Unassembled WGS sequence"/>
</dbReference>
<accession>A0ABD7J9R9</accession>
<evidence type="ECO:0000313" key="2">
    <source>
        <dbReference type="Proteomes" id="UP000275975"/>
    </source>
</evidence>
<organism evidence="1 2">
    <name type="scientific">Klebsiella pneumoniae</name>
    <dbReference type="NCBI Taxonomy" id="573"/>
    <lineage>
        <taxon>Bacteria</taxon>
        <taxon>Pseudomonadati</taxon>
        <taxon>Pseudomonadota</taxon>
        <taxon>Gammaproteobacteria</taxon>
        <taxon>Enterobacterales</taxon>
        <taxon>Enterobacteriaceae</taxon>
        <taxon>Klebsiella/Raoultella group</taxon>
        <taxon>Klebsiella</taxon>
        <taxon>Klebsiella pneumoniae complex</taxon>
    </lineage>
</organism>
<dbReference type="AlphaFoldDB" id="A0ABD7J9R9"/>
<dbReference type="EMBL" id="RDAM01000001">
    <property type="protein sequence ID" value="RRF05610.1"/>
    <property type="molecule type" value="Genomic_DNA"/>
</dbReference>
<reference evidence="1 2" key="1">
    <citation type="journal article" date="2019" name="Antimicrob. Agents Chemother.">
        <title>Applying Rapid Whole Genome Sequencing to Predict Phenotypic Antimicrobial Susceptibility Testing Results Among Carbapenem-Resistant Klebsiella pneumoniae Clinical Isolates.</title>
        <authorList>
            <person name="Tamma P.D."/>
            <person name="Fan Y."/>
            <person name="Bergman Y."/>
            <person name="Pertea G."/>
            <person name="Kazmi A."/>
            <person name="Lewis S."/>
            <person name="Carroll K.C."/>
            <person name="Schatz M.C."/>
            <person name="Timp W."/>
            <person name="Simner P.J."/>
        </authorList>
    </citation>
    <scope>NUCLEOTIDE SEQUENCE [LARGE SCALE GENOMIC DNA]</scope>
    <source>
        <strain evidence="1 2">KLPN_104</strain>
    </source>
</reference>